<dbReference type="SMART" id="SM00481">
    <property type="entry name" value="POLIIIAc"/>
    <property type="match status" value="1"/>
</dbReference>
<dbReference type="GO" id="GO:0006281">
    <property type="term" value="P:DNA repair"/>
    <property type="evidence" value="ECO:0007669"/>
    <property type="project" value="UniProtKB-KW"/>
</dbReference>
<evidence type="ECO:0000256" key="6">
    <source>
        <dbReference type="ARBA" id="ARBA00022481"/>
    </source>
</evidence>
<dbReference type="InterPro" id="IPR022311">
    <property type="entry name" value="PolX-like"/>
</dbReference>
<keyword evidence="9" id="KW-0548">Nucleotidyltransferase</keyword>
<keyword evidence="25" id="KW-0540">Nuclease</keyword>
<evidence type="ECO:0000259" key="23">
    <source>
        <dbReference type="SMART" id="SM00481"/>
    </source>
</evidence>
<evidence type="ECO:0000256" key="9">
    <source>
        <dbReference type="ARBA" id="ARBA00022695"/>
    </source>
</evidence>
<keyword evidence="11" id="KW-0227">DNA damage</keyword>
<dbReference type="Gene3D" id="3.30.210.10">
    <property type="entry name" value="DNA polymerase, thumb domain"/>
    <property type="match status" value="1"/>
</dbReference>
<evidence type="ECO:0000256" key="14">
    <source>
        <dbReference type="ARBA" id="ARBA00023053"/>
    </source>
</evidence>
<evidence type="ECO:0000256" key="1">
    <source>
        <dbReference type="ARBA" id="ARBA00001946"/>
    </source>
</evidence>
<dbReference type="Pfam" id="PF02811">
    <property type="entry name" value="PHP"/>
    <property type="match status" value="1"/>
</dbReference>
<evidence type="ECO:0000313" key="26">
    <source>
        <dbReference type="Proteomes" id="UP000642829"/>
    </source>
</evidence>
<keyword evidence="13" id="KW-0239">DNA-directed DNA polymerase</keyword>
<dbReference type="GO" id="GO:0042578">
    <property type="term" value="F:phosphoric ester hydrolase activity"/>
    <property type="evidence" value="ECO:0007669"/>
    <property type="project" value="TreeGrafter"/>
</dbReference>
<dbReference type="FunFam" id="3.20.20.140:FF:000047">
    <property type="entry name" value="PHP domain-containing protein"/>
    <property type="match status" value="1"/>
</dbReference>
<dbReference type="InterPro" id="IPR043519">
    <property type="entry name" value="NT_sf"/>
</dbReference>
<evidence type="ECO:0000256" key="12">
    <source>
        <dbReference type="ARBA" id="ARBA00022843"/>
    </source>
</evidence>
<dbReference type="Gene3D" id="3.30.460.10">
    <property type="entry name" value="Beta Polymerase, domain 2"/>
    <property type="match status" value="1"/>
</dbReference>
<dbReference type="CDD" id="cd07436">
    <property type="entry name" value="PHP_PolX"/>
    <property type="match status" value="1"/>
</dbReference>
<dbReference type="InterPro" id="IPR003141">
    <property type="entry name" value="Pol/His_phosphatase_N"/>
</dbReference>
<dbReference type="InterPro" id="IPR002054">
    <property type="entry name" value="DNA-dir_DNA_pol_X"/>
</dbReference>
<keyword evidence="12" id="KW-0832">Ubl conjugation</keyword>
<dbReference type="InterPro" id="IPR003583">
    <property type="entry name" value="Hlx-hairpin-Hlx_DNA-bd_motif"/>
</dbReference>
<keyword evidence="25" id="KW-0378">Hydrolase</keyword>
<dbReference type="GO" id="GO:0005829">
    <property type="term" value="C:cytosol"/>
    <property type="evidence" value="ECO:0007669"/>
    <property type="project" value="TreeGrafter"/>
</dbReference>
<dbReference type="InterPro" id="IPR016195">
    <property type="entry name" value="Pol/histidinol_Pase-like"/>
</dbReference>
<organism evidence="25 26">
    <name type="scientific">Cerasicoccus arenae</name>
    <dbReference type="NCBI Taxonomy" id="424488"/>
    <lineage>
        <taxon>Bacteria</taxon>
        <taxon>Pseudomonadati</taxon>
        <taxon>Verrucomicrobiota</taxon>
        <taxon>Opitutia</taxon>
        <taxon>Puniceicoccales</taxon>
        <taxon>Cerasicoccaceae</taxon>
        <taxon>Cerasicoccus</taxon>
    </lineage>
</organism>
<dbReference type="InterPro" id="IPR027421">
    <property type="entry name" value="DNA_pol_lamdba_lyase_dom_sf"/>
</dbReference>
<evidence type="ECO:0000256" key="3">
    <source>
        <dbReference type="ARBA" id="ARBA00012417"/>
    </source>
</evidence>
<dbReference type="GO" id="GO:0003887">
    <property type="term" value="F:DNA-directed DNA polymerase activity"/>
    <property type="evidence" value="ECO:0007669"/>
    <property type="project" value="UniProtKB-KW"/>
</dbReference>
<dbReference type="GO" id="GO:0008270">
    <property type="term" value="F:zinc ion binding"/>
    <property type="evidence" value="ECO:0007669"/>
    <property type="project" value="TreeGrafter"/>
</dbReference>
<evidence type="ECO:0000259" key="24">
    <source>
        <dbReference type="SMART" id="SM00483"/>
    </source>
</evidence>
<dbReference type="SMART" id="SM00278">
    <property type="entry name" value="HhH1"/>
    <property type="match status" value="3"/>
</dbReference>
<comment type="subcellular location">
    <subcellularLocation>
        <location evidence="2">Cytoplasm</location>
    </subcellularLocation>
</comment>
<evidence type="ECO:0000256" key="11">
    <source>
        <dbReference type="ARBA" id="ARBA00022763"/>
    </source>
</evidence>
<evidence type="ECO:0000256" key="2">
    <source>
        <dbReference type="ARBA" id="ARBA00004496"/>
    </source>
</evidence>
<comment type="cofactor">
    <cofactor evidence="1">
        <name>Mg(2+)</name>
        <dbReference type="ChEBI" id="CHEBI:18420"/>
    </cofactor>
</comment>
<dbReference type="SUPFAM" id="SSF89550">
    <property type="entry name" value="PHP domain-like"/>
    <property type="match status" value="1"/>
</dbReference>
<dbReference type="Gene3D" id="1.10.150.110">
    <property type="entry name" value="DNA polymerase beta, N-terminal domain-like"/>
    <property type="match status" value="1"/>
</dbReference>
<dbReference type="InterPro" id="IPR047967">
    <property type="entry name" value="PolX_PHP"/>
</dbReference>
<dbReference type="PANTHER" id="PTHR36928:SF1">
    <property type="entry name" value="PHOSPHATASE YCDX-RELATED"/>
    <property type="match status" value="1"/>
</dbReference>
<comment type="function">
    <text evidence="20">Repair polymerase that plays a key role in base-excision repair. During this process, the damaged base is excised by specific DNA glycosylases, the DNA backbone is nicked at the abasic site by an apurinic/apyrimidic (AP) endonuclease, and POLB removes 5'-deoxyribose-phosphate from the preincised AP site acting as a 5'-deoxyribose-phosphate lyase (5'-dRP lyase); through its DNA polymerase activity, it adds one nucleotide to the 3' end of the arising single-nucleotide gap. Conducts 'gap-filling' DNA synthesis in a stepwise distributive fashion rather than in a processive fashion as for other DNA polymerases. It is also able to cleave sugar-phosphate bonds 3' to an intact AP site, acting as an AP lyase.</text>
</comment>
<dbReference type="Pfam" id="PF14791">
    <property type="entry name" value="DNA_pol_B_thumb"/>
    <property type="match status" value="1"/>
</dbReference>
<dbReference type="Pfam" id="PF14716">
    <property type="entry name" value="HHH_8"/>
    <property type="match status" value="1"/>
</dbReference>
<evidence type="ECO:0000259" key="22">
    <source>
        <dbReference type="SMART" id="SM00278"/>
    </source>
</evidence>
<dbReference type="EMBL" id="BMXG01000013">
    <property type="protein sequence ID" value="GHC04942.1"/>
    <property type="molecule type" value="Genomic_DNA"/>
</dbReference>
<comment type="catalytic activity">
    <reaction evidence="21">
        <text>DNA(n) + a 2'-deoxyribonucleoside 5'-triphosphate = DNA(n+1) + diphosphate</text>
        <dbReference type="Rhea" id="RHEA:22508"/>
        <dbReference type="Rhea" id="RHEA-COMP:17339"/>
        <dbReference type="Rhea" id="RHEA-COMP:17340"/>
        <dbReference type="ChEBI" id="CHEBI:33019"/>
        <dbReference type="ChEBI" id="CHEBI:61560"/>
        <dbReference type="ChEBI" id="CHEBI:173112"/>
        <dbReference type="EC" id="2.7.7.7"/>
    </reaction>
</comment>
<proteinExistence type="predicted"/>
<name>A0A8J3DKS8_9BACT</name>
<evidence type="ECO:0000313" key="25">
    <source>
        <dbReference type="EMBL" id="GHC04942.1"/>
    </source>
</evidence>
<dbReference type="RefSeq" id="WP_189515124.1">
    <property type="nucleotide sequence ID" value="NZ_BMXG01000013.1"/>
</dbReference>
<evidence type="ECO:0000256" key="18">
    <source>
        <dbReference type="ARBA" id="ARBA00044632"/>
    </source>
</evidence>
<dbReference type="Gene3D" id="1.10.150.20">
    <property type="entry name" value="5' to 3' exonuclease, C-terminal subdomain"/>
    <property type="match status" value="1"/>
</dbReference>
<feature type="domain" description="DNA-directed DNA polymerase X" evidence="24">
    <location>
        <begin position="1"/>
        <end position="322"/>
    </location>
</feature>
<comment type="catalytic activity">
    <reaction evidence="19">
        <text>a 5'-end 2'-deoxyribose-2'-deoxyribonucleotide-DNA = (2E,4S)-4-hydroxypenten-2-al-5-phosphate + a 5'-end 5'-phospho-2'-deoxyribonucleoside-DNA + H(+)</text>
        <dbReference type="Rhea" id="RHEA:76255"/>
        <dbReference type="Rhea" id="RHEA-COMP:13180"/>
        <dbReference type="Rhea" id="RHEA-COMP:18657"/>
        <dbReference type="ChEBI" id="CHEBI:15378"/>
        <dbReference type="ChEBI" id="CHEBI:136412"/>
        <dbReference type="ChEBI" id="CHEBI:195194"/>
        <dbReference type="ChEBI" id="CHEBI:195195"/>
    </reaction>
</comment>
<keyword evidence="14" id="KW-0915">Sodium</keyword>
<evidence type="ECO:0000256" key="5">
    <source>
        <dbReference type="ARBA" id="ARBA00020020"/>
    </source>
</evidence>
<dbReference type="SUPFAM" id="SSF47802">
    <property type="entry name" value="DNA polymerase beta, N-terminal domain-like"/>
    <property type="match status" value="1"/>
</dbReference>
<evidence type="ECO:0000256" key="13">
    <source>
        <dbReference type="ARBA" id="ARBA00022932"/>
    </source>
</evidence>
<protein>
    <recommendedName>
        <fullName evidence="5">DNA polymerase beta</fullName>
        <ecNumber evidence="3">2.7.7.7</ecNumber>
        <ecNumber evidence="4">4.2.99.18</ecNumber>
    </recommendedName>
    <alternativeName>
        <fullName evidence="16">5'-deoxyribose-phosphate lyase</fullName>
    </alternativeName>
    <alternativeName>
        <fullName evidence="17">AP lyase</fullName>
    </alternativeName>
</protein>
<dbReference type="EC" id="2.7.7.7" evidence="3"/>
<comment type="caution">
    <text evidence="25">The sequence shown here is derived from an EMBL/GenBank/DDBJ whole genome shotgun (WGS) entry which is preliminary data.</text>
</comment>
<dbReference type="InterPro" id="IPR004013">
    <property type="entry name" value="PHP_dom"/>
</dbReference>
<dbReference type="InterPro" id="IPR002008">
    <property type="entry name" value="DNA_pol_X_beta-like"/>
</dbReference>
<sequence>MEKSEIVGVLEEISELLELKGENPFKVRAYQSGARALESLEEDLGTVIEDKRLGQIKGIGKALVEKITSLHETGKLAYYDELKASVPESMIELLTIPNLGPKKIKKLHDELGIDSIDSLKAACEAGKVADLAGFGAKTESKLLTGIANRVAYQARHHWWTAATVAEPIVEALRELPEVDRAEAAGSLRRKRETVGDLDFIVASKTPKPVMDWFVGLEGVEEVTAHGQTKSSVRFQGGLQADLRVVPPEQFAFALLHFTGSKEHNVHMRQRALERGWSLSEWGLFDKDTKADDPDRQSVIQAESEADIYAKLGLKFVPPELREDRDEIAVAEKGDFPKFLEIEDIKGVFHNHTTASDGHNTLEEMVTAAQELGFEYLGIADHSKASFQANGLDEERLAAQIEKISELNASGKFTCHVFAGSEVDILKDGSLDFADDVLASLDYVVASVHNSLTLSEEEMTKRIIRAIENEHVTMLGHMTGRLLLKREAYAVNIPKVIDAAIANDTIIELNANPWRLDLDWRYWRQAVEKGLLTSINPDAHDTDGLGLFVAGVNVARKGWIEPKHVLNTRPLAEIKTYLGL</sequence>
<dbReference type="GO" id="GO:0003677">
    <property type="term" value="F:DNA binding"/>
    <property type="evidence" value="ECO:0007669"/>
    <property type="project" value="InterPro"/>
</dbReference>
<feature type="domain" description="Polymerase/histidinol phosphatase N-terminal" evidence="23">
    <location>
        <begin position="346"/>
        <end position="426"/>
    </location>
</feature>
<dbReference type="EC" id="4.2.99.18" evidence="4"/>
<comment type="catalytic activity">
    <reaction evidence="18">
        <text>2'-deoxyribonucleotide-(2'-deoxyribose 5'-phosphate)-2'-deoxyribonucleotide-DNA = a 3'-end 2'-deoxyribonucleotide-(2,3-dehydro-2,3-deoxyribose 5'-phosphate)-DNA + a 5'-end 5'-phospho-2'-deoxyribonucleoside-DNA + H(+)</text>
        <dbReference type="Rhea" id="RHEA:66592"/>
        <dbReference type="Rhea" id="RHEA-COMP:13180"/>
        <dbReference type="Rhea" id="RHEA-COMP:16897"/>
        <dbReference type="Rhea" id="RHEA-COMP:17067"/>
        <dbReference type="ChEBI" id="CHEBI:15378"/>
        <dbReference type="ChEBI" id="CHEBI:136412"/>
        <dbReference type="ChEBI" id="CHEBI:157695"/>
        <dbReference type="ChEBI" id="CHEBI:167181"/>
        <dbReference type="EC" id="4.2.99.18"/>
    </reaction>
</comment>
<dbReference type="SUPFAM" id="SSF158702">
    <property type="entry name" value="Sec63 N-terminal domain-like"/>
    <property type="match status" value="1"/>
</dbReference>
<keyword evidence="6" id="KW-0488">Methylation</keyword>
<keyword evidence="26" id="KW-1185">Reference proteome</keyword>
<reference evidence="25" key="2">
    <citation type="submission" date="2020-09" db="EMBL/GenBank/DDBJ databases">
        <authorList>
            <person name="Sun Q."/>
            <person name="Kim S."/>
        </authorList>
    </citation>
    <scope>NUCLEOTIDE SEQUENCE</scope>
    <source>
        <strain evidence="25">KCTC 12870</strain>
    </source>
</reference>
<dbReference type="InterPro" id="IPR037160">
    <property type="entry name" value="DNA_Pol_thumb_sf"/>
</dbReference>
<keyword evidence="15" id="KW-0234">DNA repair</keyword>
<evidence type="ECO:0000256" key="15">
    <source>
        <dbReference type="ARBA" id="ARBA00023204"/>
    </source>
</evidence>
<dbReference type="PANTHER" id="PTHR36928">
    <property type="entry name" value="PHOSPHATASE YCDX-RELATED"/>
    <property type="match status" value="1"/>
</dbReference>
<evidence type="ECO:0000256" key="16">
    <source>
        <dbReference type="ARBA" id="ARBA00035717"/>
    </source>
</evidence>
<keyword evidence="25" id="KW-0269">Exonuclease</keyword>
<dbReference type="InterPro" id="IPR029398">
    <property type="entry name" value="PolB_thumb"/>
</dbReference>
<dbReference type="Proteomes" id="UP000642829">
    <property type="component" value="Unassembled WGS sequence"/>
</dbReference>
<evidence type="ECO:0000256" key="21">
    <source>
        <dbReference type="ARBA" id="ARBA00049244"/>
    </source>
</evidence>
<dbReference type="Gene3D" id="3.20.20.140">
    <property type="entry name" value="Metal-dependent hydrolases"/>
    <property type="match status" value="1"/>
</dbReference>
<keyword evidence="7" id="KW-0237">DNA synthesis</keyword>
<evidence type="ECO:0000256" key="7">
    <source>
        <dbReference type="ARBA" id="ARBA00022634"/>
    </source>
</evidence>
<dbReference type="InterPro" id="IPR050243">
    <property type="entry name" value="PHP_phosphatase"/>
</dbReference>
<dbReference type="AlphaFoldDB" id="A0A8J3DKS8"/>
<dbReference type="GO" id="GO:0004527">
    <property type="term" value="F:exonuclease activity"/>
    <property type="evidence" value="ECO:0007669"/>
    <property type="project" value="UniProtKB-KW"/>
</dbReference>
<feature type="domain" description="Helix-hairpin-helix DNA-binding motif class 1" evidence="22">
    <location>
        <begin position="91"/>
        <end position="110"/>
    </location>
</feature>
<dbReference type="PIRSF" id="PIRSF005047">
    <property type="entry name" value="UCP005047_YshC"/>
    <property type="match status" value="1"/>
</dbReference>
<reference evidence="25" key="1">
    <citation type="journal article" date="2014" name="Int. J. Syst. Evol. Microbiol.">
        <title>Complete genome sequence of Corynebacterium casei LMG S-19264T (=DSM 44701T), isolated from a smear-ripened cheese.</title>
        <authorList>
            <consortium name="US DOE Joint Genome Institute (JGI-PGF)"/>
            <person name="Walter F."/>
            <person name="Albersmeier A."/>
            <person name="Kalinowski J."/>
            <person name="Ruckert C."/>
        </authorList>
    </citation>
    <scope>NUCLEOTIDE SEQUENCE</scope>
    <source>
        <strain evidence="25">KCTC 12870</strain>
    </source>
</reference>
<dbReference type="InterPro" id="IPR010996">
    <property type="entry name" value="HHH_MUS81"/>
</dbReference>
<evidence type="ECO:0000256" key="10">
    <source>
        <dbReference type="ARBA" id="ARBA00022705"/>
    </source>
</evidence>
<keyword evidence="8" id="KW-0808">Transferase</keyword>
<dbReference type="GO" id="GO:0140078">
    <property type="term" value="F:class I DNA-(apurinic or apyrimidinic site) endonuclease activity"/>
    <property type="evidence" value="ECO:0007669"/>
    <property type="project" value="UniProtKB-EC"/>
</dbReference>
<dbReference type="SUPFAM" id="SSF81301">
    <property type="entry name" value="Nucleotidyltransferase"/>
    <property type="match status" value="1"/>
</dbReference>
<gene>
    <name evidence="25" type="ORF">GCM10007047_22290</name>
</gene>
<keyword evidence="10" id="KW-0235">DNA replication</keyword>
<evidence type="ECO:0000256" key="8">
    <source>
        <dbReference type="ARBA" id="ARBA00022679"/>
    </source>
</evidence>
<dbReference type="Pfam" id="PF14520">
    <property type="entry name" value="HHH_5"/>
    <property type="match status" value="1"/>
</dbReference>
<dbReference type="NCBIfam" id="NF006375">
    <property type="entry name" value="PRK08609.1"/>
    <property type="match status" value="1"/>
</dbReference>
<feature type="domain" description="Helix-hairpin-helix DNA-binding motif class 1" evidence="22">
    <location>
        <begin position="126"/>
        <end position="145"/>
    </location>
</feature>
<evidence type="ECO:0000256" key="19">
    <source>
        <dbReference type="ARBA" id="ARBA00044678"/>
    </source>
</evidence>
<evidence type="ECO:0000256" key="17">
    <source>
        <dbReference type="ARBA" id="ARBA00035726"/>
    </source>
</evidence>
<evidence type="ECO:0000256" key="20">
    <source>
        <dbReference type="ARBA" id="ARBA00045548"/>
    </source>
</evidence>
<dbReference type="SMART" id="SM00483">
    <property type="entry name" value="POLXc"/>
    <property type="match status" value="1"/>
</dbReference>
<feature type="domain" description="Helix-hairpin-helix DNA-binding motif class 1" evidence="22">
    <location>
        <begin position="51"/>
        <end position="70"/>
    </location>
</feature>
<dbReference type="CDD" id="cd00141">
    <property type="entry name" value="NT_POLXc"/>
    <property type="match status" value="1"/>
</dbReference>
<dbReference type="PRINTS" id="PR00870">
    <property type="entry name" value="DNAPOLXBETA"/>
</dbReference>
<accession>A0A8J3DKS8</accession>
<evidence type="ECO:0000256" key="4">
    <source>
        <dbReference type="ARBA" id="ARBA00012720"/>
    </source>
</evidence>